<keyword evidence="1" id="KW-0472">Membrane</keyword>
<feature type="transmembrane region" description="Helical" evidence="1">
    <location>
        <begin position="39"/>
        <end position="59"/>
    </location>
</feature>
<dbReference type="PANTHER" id="PTHR11161">
    <property type="entry name" value="O-ACYLTRANSFERASE"/>
    <property type="match status" value="1"/>
</dbReference>
<dbReference type="PANTHER" id="PTHR11161:SF0">
    <property type="entry name" value="O-ACYLTRANSFERASE LIKE PROTEIN"/>
    <property type="match status" value="1"/>
</dbReference>
<dbReference type="EMBL" id="OB800656">
    <property type="protein sequence ID" value="CAD7435519.1"/>
    <property type="molecule type" value="Genomic_DNA"/>
</dbReference>
<gene>
    <name evidence="2" type="ORF">TMSB3V08_LOCUS12165</name>
</gene>
<dbReference type="AlphaFoldDB" id="A0A7R9HUF4"/>
<accession>A0A7R9HUF4</accession>
<proteinExistence type="predicted"/>
<evidence type="ECO:0000256" key="1">
    <source>
        <dbReference type="SAM" id="Phobius"/>
    </source>
</evidence>
<dbReference type="InterPro" id="IPR052728">
    <property type="entry name" value="O2_lipid_transport_reg"/>
</dbReference>
<sequence>MRHFRQELPQRRFKLMFDTLENTQGHNTRPLNVILSWKFWIPLSRLSYCVYIVHFYVFIVRTGSMKGPKRFDGFDHFVDFMGSYMLSTMFAVALYLGIEQPFSNLANAIPWKVQWNLTNSNFRNSKSSLIRIFRQVPLSPNGMANFNIKDDNLLSAGTVLQKPGDISLPDPSQGRNNEKRLKRDWPSSLILNVAQEMV</sequence>
<protein>
    <submittedName>
        <fullName evidence="2">Uncharacterized protein</fullName>
    </submittedName>
</protein>
<organism evidence="2">
    <name type="scientific">Timema monikensis</name>
    <dbReference type="NCBI Taxonomy" id="170555"/>
    <lineage>
        <taxon>Eukaryota</taxon>
        <taxon>Metazoa</taxon>
        <taxon>Ecdysozoa</taxon>
        <taxon>Arthropoda</taxon>
        <taxon>Hexapoda</taxon>
        <taxon>Insecta</taxon>
        <taxon>Pterygota</taxon>
        <taxon>Neoptera</taxon>
        <taxon>Polyneoptera</taxon>
        <taxon>Phasmatodea</taxon>
        <taxon>Timematodea</taxon>
        <taxon>Timematoidea</taxon>
        <taxon>Timematidae</taxon>
        <taxon>Timema</taxon>
    </lineage>
</organism>
<feature type="transmembrane region" description="Helical" evidence="1">
    <location>
        <begin position="80"/>
        <end position="98"/>
    </location>
</feature>
<keyword evidence="1" id="KW-1133">Transmembrane helix</keyword>
<evidence type="ECO:0000313" key="2">
    <source>
        <dbReference type="EMBL" id="CAD7435519.1"/>
    </source>
</evidence>
<keyword evidence="1" id="KW-0812">Transmembrane</keyword>
<reference evidence="2" key="1">
    <citation type="submission" date="2020-11" db="EMBL/GenBank/DDBJ databases">
        <authorList>
            <person name="Tran Van P."/>
        </authorList>
    </citation>
    <scope>NUCLEOTIDE SEQUENCE</scope>
</reference>
<name>A0A7R9HUF4_9NEOP</name>